<dbReference type="EMBL" id="MNCJ02000326">
    <property type="protein sequence ID" value="KAF5781521.1"/>
    <property type="molecule type" value="Genomic_DNA"/>
</dbReference>
<gene>
    <name evidence="1" type="ORF">HanXRQr2_Chr11g0484681</name>
</gene>
<dbReference type="PANTHER" id="PTHR46816">
    <property type="entry name" value="OS01G0273500 PROTEIN"/>
    <property type="match status" value="1"/>
</dbReference>
<keyword evidence="2" id="KW-1185">Reference proteome</keyword>
<dbReference type="Gramene" id="mRNA:HanXRQr2_Chr11g0484681">
    <property type="protein sequence ID" value="CDS:HanXRQr2_Chr11g0484681.1"/>
    <property type="gene ID" value="HanXRQr2_Chr11g0484681"/>
</dbReference>
<accession>A0A9K3MZK0</accession>
<sequence>MLRHKPDKSITFIDRCELTGEVDVHSIRERAKMSGILLYRLIQRGYTNVLRMIPEDEVAEKERKKASAALQQEMQLLHQEHIKTVTKMDDQDCENKLKIVFNSLRD</sequence>
<organism evidence="1 2">
    <name type="scientific">Helianthus annuus</name>
    <name type="common">Common sunflower</name>
    <dbReference type="NCBI Taxonomy" id="4232"/>
    <lineage>
        <taxon>Eukaryota</taxon>
        <taxon>Viridiplantae</taxon>
        <taxon>Streptophyta</taxon>
        <taxon>Embryophyta</taxon>
        <taxon>Tracheophyta</taxon>
        <taxon>Spermatophyta</taxon>
        <taxon>Magnoliopsida</taxon>
        <taxon>eudicotyledons</taxon>
        <taxon>Gunneridae</taxon>
        <taxon>Pentapetalae</taxon>
        <taxon>asterids</taxon>
        <taxon>campanulids</taxon>
        <taxon>Asterales</taxon>
        <taxon>Asteraceae</taxon>
        <taxon>Asteroideae</taxon>
        <taxon>Heliantheae alliance</taxon>
        <taxon>Heliantheae</taxon>
        <taxon>Helianthus</taxon>
    </lineage>
</organism>
<protein>
    <submittedName>
        <fullName evidence="1">Uncharacterized protein</fullName>
    </submittedName>
</protein>
<dbReference type="PANTHER" id="PTHR46816:SF1">
    <property type="entry name" value="TETRATRICOPEPTIDE REPEAT (TPR)-LIKE SUPERFAMILY PROTEIN"/>
    <property type="match status" value="1"/>
</dbReference>
<reference evidence="1" key="1">
    <citation type="journal article" date="2017" name="Nature">
        <title>The sunflower genome provides insights into oil metabolism, flowering and Asterid evolution.</title>
        <authorList>
            <person name="Badouin H."/>
            <person name="Gouzy J."/>
            <person name="Grassa C.J."/>
            <person name="Murat F."/>
            <person name="Staton S.E."/>
            <person name="Cottret L."/>
            <person name="Lelandais-Briere C."/>
            <person name="Owens G.L."/>
            <person name="Carrere S."/>
            <person name="Mayjonade B."/>
            <person name="Legrand L."/>
            <person name="Gill N."/>
            <person name="Kane N.C."/>
            <person name="Bowers J.E."/>
            <person name="Hubner S."/>
            <person name="Bellec A."/>
            <person name="Berard A."/>
            <person name="Berges H."/>
            <person name="Blanchet N."/>
            <person name="Boniface M.C."/>
            <person name="Brunel D."/>
            <person name="Catrice O."/>
            <person name="Chaidir N."/>
            <person name="Claudel C."/>
            <person name="Donnadieu C."/>
            <person name="Faraut T."/>
            <person name="Fievet G."/>
            <person name="Helmstetter N."/>
            <person name="King M."/>
            <person name="Knapp S.J."/>
            <person name="Lai Z."/>
            <person name="Le Paslier M.C."/>
            <person name="Lippi Y."/>
            <person name="Lorenzon L."/>
            <person name="Mandel J.R."/>
            <person name="Marage G."/>
            <person name="Marchand G."/>
            <person name="Marquand E."/>
            <person name="Bret-Mestries E."/>
            <person name="Morien E."/>
            <person name="Nambeesan S."/>
            <person name="Nguyen T."/>
            <person name="Pegot-Espagnet P."/>
            <person name="Pouilly N."/>
            <person name="Raftis F."/>
            <person name="Sallet E."/>
            <person name="Schiex T."/>
            <person name="Thomas J."/>
            <person name="Vandecasteele C."/>
            <person name="Vares D."/>
            <person name="Vear F."/>
            <person name="Vautrin S."/>
            <person name="Crespi M."/>
            <person name="Mangin B."/>
            <person name="Burke J.M."/>
            <person name="Salse J."/>
            <person name="Munos S."/>
            <person name="Vincourt P."/>
            <person name="Rieseberg L.H."/>
            <person name="Langlade N.B."/>
        </authorList>
    </citation>
    <scope>NUCLEOTIDE SEQUENCE</scope>
    <source>
        <tissue evidence="1">Leaves</tissue>
    </source>
</reference>
<evidence type="ECO:0000313" key="1">
    <source>
        <dbReference type="EMBL" id="KAF5781521.1"/>
    </source>
</evidence>
<dbReference type="Proteomes" id="UP000215914">
    <property type="component" value="Unassembled WGS sequence"/>
</dbReference>
<comment type="caution">
    <text evidence="1">The sequence shown here is derived from an EMBL/GenBank/DDBJ whole genome shotgun (WGS) entry which is preliminary data.</text>
</comment>
<proteinExistence type="predicted"/>
<dbReference type="AlphaFoldDB" id="A0A9K3MZK0"/>
<name>A0A9K3MZK0_HELAN</name>
<reference evidence="1" key="2">
    <citation type="submission" date="2020-06" db="EMBL/GenBank/DDBJ databases">
        <title>Helianthus annuus Genome sequencing and assembly Release 2.</title>
        <authorList>
            <person name="Gouzy J."/>
            <person name="Langlade N."/>
            <person name="Munos S."/>
        </authorList>
    </citation>
    <scope>NUCLEOTIDE SEQUENCE</scope>
    <source>
        <tissue evidence="1">Leaves</tissue>
    </source>
</reference>
<evidence type="ECO:0000313" key="2">
    <source>
        <dbReference type="Proteomes" id="UP000215914"/>
    </source>
</evidence>